<proteinExistence type="predicted"/>
<name>A0A1V4IWZ8_9CLOT</name>
<keyword evidence="4" id="KW-1185">Reference proteome</keyword>
<evidence type="ECO:0000313" key="3">
    <source>
        <dbReference type="EMBL" id="OPJ64582.1"/>
    </source>
</evidence>
<comment type="caution">
    <text evidence="3">The sequence shown here is derived from an EMBL/GenBank/DDBJ whole genome shotgun (WGS) entry which is preliminary data.</text>
</comment>
<evidence type="ECO:0000256" key="1">
    <source>
        <dbReference type="ARBA" id="ARBA00022729"/>
    </source>
</evidence>
<evidence type="ECO:0000313" key="4">
    <source>
        <dbReference type="Proteomes" id="UP000190080"/>
    </source>
</evidence>
<dbReference type="Proteomes" id="UP000190080">
    <property type="component" value="Unassembled WGS sequence"/>
</dbReference>
<dbReference type="RefSeq" id="WP_079421908.1">
    <property type="nucleotide sequence ID" value="NZ_MZGV01000003.1"/>
</dbReference>
<keyword evidence="1 2" id="KW-0732">Signal</keyword>
<dbReference type="EMBL" id="MZGV01000003">
    <property type="protein sequence ID" value="OPJ64582.1"/>
    <property type="molecule type" value="Genomic_DNA"/>
</dbReference>
<feature type="chain" id="PRO_5012257402" evidence="2">
    <location>
        <begin position="26"/>
        <end position="170"/>
    </location>
</feature>
<dbReference type="InterPro" id="IPR037873">
    <property type="entry name" value="BamE-like"/>
</dbReference>
<dbReference type="Gene3D" id="3.30.1450.10">
    <property type="match status" value="2"/>
</dbReference>
<protein>
    <submittedName>
        <fullName evidence="3">Beta-lactamase inhibitor (BLIP)</fullName>
    </submittedName>
</protein>
<dbReference type="Pfam" id="PF12978">
    <property type="entry name" value="DUF3862"/>
    <property type="match status" value="1"/>
</dbReference>
<feature type="signal peptide" evidence="2">
    <location>
        <begin position="1"/>
        <end position="25"/>
    </location>
</feature>
<dbReference type="AlphaFoldDB" id="A0A1V4IWZ8"/>
<accession>A0A1V4IWZ8</accession>
<reference evidence="3 4" key="1">
    <citation type="submission" date="2017-03" db="EMBL/GenBank/DDBJ databases">
        <title>Genome sequence of Clostridium oryzae DSM 28571.</title>
        <authorList>
            <person name="Poehlein A."/>
            <person name="Daniel R."/>
        </authorList>
    </citation>
    <scope>NUCLEOTIDE SEQUENCE [LARGE SCALE GENOMIC DNA]</scope>
    <source>
        <strain evidence="3 4">DSM 28571</strain>
    </source>
</reference>
<dbReference type="InterPro" id="IPR024418">
    <property type="entry name" value="DUF3862"/>
</dbReference>
<evidence type="ECO:0000256" key="2">
    <source>
        <dbReference type="SAM" id="SignalP"/>
    </source>
</evidence>
<dbReference type="STRING" id="1450648.CLORY_04500"/>
<gene>
    <name evidence="3" type="ORF">CLORY_04500</name>
</gene>
<organism evidence="3 4">
    <name type="scientific">Clostridium oryzae</name>
    <dbReference type="NCBI Taxonomy" id="1450648"/>
    <lineage>
        <taxon>Bacteria</taxon>
        <taxon>Bacillati</taxon>
        <taxon>Bacillota</taxon>
        <taxon>Clostridia</taxon>
        <taxon>Eubacteriales</taxon>
        <taxon>Clostridiaceae</taxon>
        <taxon>Clostridium</taxon>
    </lineage>
</organism>
<dbReference type="OrthoDB" id="570195at2"/>
<sequence>MKLKKSLSAVLIFMLLAIISVPVSAKTRVTYSKFLKIKMGSSYSAVVKIVGKGKRESSTSTAGIKMTSYTWSAGLGAMSITFQNGKVLSKGQAGLYKAYAKVSKRKYKKIKSGMSYKKVKSILGKGGQLTGEAKSYGSDSRSYQWVNSNGYFITCTFSNNVLDVKSDFSL</sequence>